<organism evidence="2">
    <name type="scientific">bioreactor metagenome</name>
    <dbReference type="NCBI Taxonomy" id="1076179"/>
    <lineage>
        <taxon>unclassified sequences</taxon>
        <taxon>metagenomes</taxon>
        <taxon>ecological metagenomes</taxon>
    </lineage>
</organism>
<name>A0A645ACL5_9ZZZZ</name>
<comment type="caution">
    <text evidence="2">The sequence shown here is derived from an EMBL/GenBank/DDBJ whole genome shotgun (WGS) entry which is preliminary data.</text>
</comment>
<feature type="transmembrane region" description="Helical" evidence="1">
    <location>
        <begin position="20"/>
        <end position="40"/>
    </location>
</feature>
<keyword evidence="1" id="KW-0472">Membrane</keyword>
<evidence type="ECO:0000256" key="1">
    <source>
        <dbReference type="SAM" id="Phobius"/>
    </source>
</evidence>
<sequence length="46" mass="5171">MFQSLLLLFGWLPSPLNVIFFGAFCVFLVVVLVKLIAAIIDMIPFL</sequence>
<dbReference type="AlphaFoldDB" id="A0A645ACL5"/>
<gene>
    <name evidence="2" type="ORF">SDC9_95318</name>
</gene>
<dbReference type="EMBL" id="VSSQ01012167">
    <property type="protein sequence ID" value="MPM48593.1"/>
    <property type="molecule type" value="Genomic_DNA"/>
</dbReference>
<keyword evidence="1" id="KW-0812">Transmembrane</keyword>
<keyword evidence="1" id="KW-1133">Transmembrane helix</keyword>
<evidence type="ECO:0000313" key="2">
    <source>
        <dbReference type="EMBL" id="MPM48593.1"/>
    </source>
</evidence>
<reference evidence="2" key="1">
    <citation type="submission" date="2019-08" db="EMBL/GenBank/DDBJ databases">
        <authorList>
            <person name="Kucharzyk K."/>
            <person name="Murdoch R.W."/>
            <person name="Higgins S."/>
            <person name="Loffler F."/>
        </authorList>
    </citation>
    <scope>NUCLEOTIDE SEQUENCE</scope>
</reference>
<proteinExistence type="predicted"/>
<accession>A0A645ACL5</accession>
<protein>
    <submittedName>
        <fullName evidence="2">Uncharacterized protein</fullName>
    </submittedName>
</protein>